<reference evidence="1 2" key="1">
    <citation type="submission" date="2012-06" db="EMBL/GenBank/DDBJ databases">
        <title>The complete genome of Ornithobacterium rhinotracheale DSM 15997.</title>
        <authorList>
            <consortium name="US DOE Joint Genome Institute (JGI-PGF)"/>
            <person name="Lucas S."/>
            <person name="Copeland A."/>
            <person name="Lapidus A."/>
            <person name="Goodwin L."/>
            <person name="Pitluck S."/>
            <person name="Peters L."/>
            <person name="Mikhailova N."/>
            <person name="Teshima H."/>
            <person name="Kyrpides N."/>
            <person name="Mavromatis K."/>
            <person name="Pagani I."/>
            <person name="Ivanova N."/>
            <person name="Ovchinnikova G."/>
            <person name="Zeytun A."/>
            <person name="Detter J.C."/>
            <person name="Han C."/>
            <person name="Land M."/>
            <person name="Hauser L."/>
            <person name="Markowitz V."/>
            <person name="Cheng J.-F."/>
            <person name="Hugenholtz P."/>
            <person name="Woyke T."/>
            <person name="Wu D."/>
            <person name="Lang E."/>
            <person name="Kopitz M."/>
            <person name="Brambilla E."/>
            <person name="Klenk H.-P."/>
            <person name="Eisen J.A."/>
        </authorList>
    </citation>
    <scope>NUCLEOTIDE SEQUENCE [LARGE SCALE GENOMIC DNA]</scope>
    <source>
        <strain evidence="2">ATCC 51463 / DSM 15997 / CCUG 23171 / LMG 9086</strain>
    </source>
</reference>
<sequence>MKKYFSNQQTLQDYGILFENLNTQTELKTQLADYGYEDS</sequence>
<evidence type="ECO:0000313" key="1">
    <source>
        <dbReference type="EMBL" id="AFL96977.1"/>
    </source>
</evidence>
<dbReference type="EMBL" id="CP003283">
    <property type="protein sequence ID" value="AFL96977.1"/>
    <property type="molecule type" value="Genomic_DNA"/>
</dbReference>
<keyword evidence="2" id="KW-1185">Reference proteome</keyword>
<protein>
    <submittedName>
        <fullName evidence="1">Uncharacterized protein</fullName>
    </submittedName>
</protein>
<gene>
    <name evidence="1" type="ordered locus">Ornrh_0780</name>
</gene>
<proteinExistence type="predicted"/>
<dbReference type="KEGG" id="orh:Ornrh_0780"/>
<organism evidence="1 2">
    <name type="scientific">Ornithobacterium rhinotracheale (strain ATCC 51463 / DSM 15997 / CCUG 23171 / CIP 104009 / LMG 9086)</name>
    <dbReference type="NCBI Taxonomy" id="867902"/>
    <lineage>
        <taxon>Bacteria</taxon>
        <taxon>Pseudomonadati</taxon>
        <taxon>Bacteroidota</taxon>
        <taxon>Flavobacteriia</taxon>
        <taxon>Flavobacteriales</taxon>
        <taxon>Weeksellaceae</taxon>
        <taxon>Ornithobacterium</taxon>
    </lineage>
</organism>
<dbReference type="Proteomes" id="UP000006051">
    <property type="component" value="Chromosome"/>
</dbReference>
<name>I3ZZ43_ORNRL</name>
<evidence type="ECO:0000313" key="2">
    <source>
        <dbReference type="Proteomes" id="UP000006051"/>
    </source>
</evidence>
<accession>I3ZZ43</accession>
<dbReference type="AlphaFoldDB" id="I3ZZ43"/>
<dbReference type="PATRIC" id="fig|867902.3.peg.760"/>
<dbReference type="HOGENOM" id="CLU_3313743_0_0_10"/>